<name>A0ABN2F6S2_9ACTN</name>
<sequence length="65" mass="5993">MRADGFGHALAADEAGADELVGVGAVDLGAGGAAGGAAGLARDAQDAVGFGGGAVAVQELPVAWS</sequence>
<accession>A0ABN2F6S2</accession>
<proteinExistence type="predicted"/>
<reference evidence="1 2" key="1">
    <citation type="journal article" date="2019" name="Int. J. Syst. Evol. Microbiol.">
        <title>The Global Catalogue of Microorganisms (GCM) 10K type strain sequencing project: providing services to taxonomists for standard genome sequencing and annotation.</title>
        <authorList>
            <consortium name="The Broad Institute Genomics Platform"/>
            <consortium name="The Broad Institute Genome Sequencing Center for Infectious Disease"/>
            <person name="Wu L."/>
            <person name="Ma J."/>
        </authorList>
    </citation>
    <scope>NUCLEOTIDE SEQUENCE [LARGE SCALE GENOMIC DNA]</scope>
    <source>
        <strain evidence="1 2">JCM 13929</strain>
    </source>
</reference>
<gene>
    <name evidence="1" type="ORF">GCM10009733_032780</name>
</gene>
<evidence type="ECO:0000313" key="2">
    <source>
        <dbReference type="Proteomes" id="UP001500064"/>
    </source>
</evidence>
<organism evidence="1 2">
    <name type="scientific">Nonomuraea maheshkhaliensis</name>
    <dbReference type="NCBI Taxonomy" id="419590"/>
    <lineage>
        <taxon>Bacteria</taxon>
        <taxon>Bacillati</taxon>
        <taxon>Actinomycetota</taxon>
        <taxon>Actinomycetes</taxon>
        <taxon>Streptosporangiales</taxon>
        <taxon>Streptosporangiaceae</taxon>
        <taxon>Nonomuraea</taxon>
    </lineage>
</organism>
<keyword evidence="2" id="KW-1185">Reference proteome</keyword>
<dbReference type="Proteomes" id="UP001500064">
    <property type="component" value="Unassembled WGS sequence"/>
</dbReference>
<dbReference type="EMBL" id="BAAAMU010000020">
    <property type="protein sequence ID" value="GAA1633269.1"/>
    <property type="molecule type" value="Genomic_DNA"/>
</dbReference>
<protein>
    <submittedName>
        <fullName evidence="1">Uncharacterized protein</fullName>
    </submittedName>
</protein>
<comment type="caution">
    <text evidence="1">The sequence shown here is derived from an EMBL/GenBank/DDBJ whole genome shotgun (WGS) entry which is preliminary data.</text>
</comment>
<evidence type="ECO:0000313" key="1">
    <source>
        <dbReference type="EMBL" id="GAA1633269.1"/>
    </source>
</evidence>